<dbReference type="Gene3D" id="3.40.50.300">
    <property type="entry name" value="P-loop containing nucleotide triphosphate hydrolases"/>
    <property type="match status" value="1"/>
</dbReference>
<dbReference type="GO" id="GO:0008270">
    <property type="term" value="F:zinc ion binding"/>
    <property type="evidence" value="ECO:0007669"/>
    <property type="project" value="UniProtKB-KW"/>
</dbReference>
<keyword evidence="2 11" id="KW-0547">Nucleotide-binding</keyword>
<feature type="binding site" evidence="11">
    <location>
        <begin position="91"/>
        <end position="98"/>
    </location>
    <ligand>
        <name>ATP</name>
        <dbReference type="ChEBI" id="CHEBI:30616"/>
    </ligand>
</feature>
<sequence>MSKNLPTFACSNCDAQYLKWQGRCSECGQWGTVLEISLTTSNGNNELSATIIDGKQIDENQTVMRWPSGNIEIDRVLGGGLVPGCLLLLGGEPGVGKSTLVAQLADAWATDKQVIYASGEESAAQIGLRLRRLNCQPEKLRFIANTNLSAILKSLEQQVPDILIIDSIQTMRVTEENGEAGGLNQIRAATVRLLTFAKQKNCAVLIIGHITKDGQLAGPKTLEHLVDAVLYLETDASQTYRLLRSSKNRFGSTDEVGIFEMSSTGLLPIHNPSGLFLGDERLSRSGSIISAVSEGARAILTEVQALTAKTVFGYPQRRSAGFDLNRLQVLTAVLGKRGKLNLSSHDIIINIAGGFKFNDPGLDLPVCLSITSSLKDTAYPADCLVIGEVGLAGEIRPVPRLEAKLNAAAQLGFTSAITPPFKNTIKNLKITQVSHLEEALKLY</sequence>
<feature type="domain" description="RecA family profile 1" evidence="14">
    <location>
        <begin position="62"/>
        <end position="210"/>
    </location>
</feature>
<dbReference type="InterPro" id="IPR020588">
    <property type="entry name" value="RecA_ATP-bd"/>
</dbReference>
<proteinExistence type="inferred from homology"/>
<keyword evidence="3 11" id="KW-0227">DNA damage</keyword>
<dbReference type="InterPro" id="IPR003593">
    <property type="entry name" value="AAA+_ATPase"/>
</dbReference>
<dbReference type="HAMAP" id="MF_01498">
    <property type="entry name" value="RadA_bact"/>
    <property type="match status" value="1"/>
</dbReference>
<organism evidence="15 16">
    <name type="scientific">Candidatus Falkowbacteria bacterium CG10_big_fil_rev_8_21_14_0_10_37_14</name>
    <dbReference type="NCBI Taxonomy" id="1974561"/>
    <lineage>
        <taxon>Bacteria</taxon>
        <taxon>Candidatus Falkowiibacteriota</taxon>
    </lineage>
</organism>
<evidence type="ECO:0000256" key="8">
    <source>
        <dbReference type="ARBA" id="ARBA00023016"/>
    </source>
</evidence>
<keyword evidence="8 11" id="KW-0346">Stress response</keyword>
<evidence type="ECO:0000256" key="10">
    <source>
        <dbReference type="ARBA" id="ARBA00023204"/>
    </source>
</evidence>
<gene>
    <name evidence="11" type="primary">radA</name>
    <name evidence="15" type="ORF">COT94_01745</name>
</gene>
<dbReference type="Pfam" id="PF18073">
    <property type="entry name" value="Zn_ribbon_LapB"/>
    <property type="match status" value="1"/>
</dbReference>
<dbReference type="Pfam" id="PF13541">
    <property type="entry name" value="ChlI"/>
    <property type="match status" value="1"/>
</dbReference>
<dbReference type="InterPro" id="IPR004504">
    <property type="entry name" value="DNA_repair_RadA"/>
</dbReference>
<dbReference type="NCBIfam" id="TIGR00416">
    <property type="entry name" value="sms"/>
    <property type="match status" value="1"/>
</dbReference>
<keyword evidence="5" id="KW-0378">Hydrolase</keyword>
<dbReference type="SUPFAM" id="SSF52540">
    <property type="entry name" value="P-loop containing nucleoside triphosphate hydrolases"/>
    <property type="match status" value="1"/>
</dbReference>
<evidence type="ECO:0000256" key="12">
    <source>
        <dbReference type="NCBIfam" id="TIGR00416"/>
    </source>
</evidence>
<evidence type="ECO:0000256" key="1">
    <source>
        <dbReference type="ARBA" id="ARBA00022723"/>
    </source>
</evidence>
<evidence type="ECO:0000259" key="14">
    <source>
        <dbReference type="PROSITE" id="PS50162"/>
    </source>
</evidence>
<evidence type="ECO:0000313" key="15">
    <source>
        <dbReference type="EMBL" id="PIT96169.1"/>
    </source>
</evidence>
<dbReference type="Proteomes" id="UP000228533">
    <property type="component" value="Unassembled WGS sequence"/>
</dbReference>
<comment type="caution">
    <text evidence="15">The sequence shown here is derived from an EMBL/GenBank/DDBJ whole genome shotgun (WGS) entry which is preliminary data.</text>
</comment>
<dbReference type="PANTHER" id="PTHR32472">
    <property type="entry name" value="DNA REPAIR PROTEIN RADA"/>
    <property type="match status" value="1"/>
</dbReference>
<dbReference type="Pfam" id="PF13481">
    <property type="entry name" value="AAA_25"/>
    <property type="match status" value="1"/>
</dbReference>
<dbReference type="PROSITE" id="PS50162">
    <property type="entry name" value="RECA_2"/>
    <property type="match status" value="1"/>
</dbReference>
<evidence type="ECO:0000256" key="6">
    <source>
        <dbReference type="ARBA" id="ARBA00022833"/>
    </source>
</evidence>
<dbReference type="Gene3D" id="3.30.230.10">
    <property type="match status" value="1"/>
</dbReference>
<dbReference type="GO" id="GO:0005829">
    <property type="term" value="C:cytosol"/>
    <property type="evidence" value="ECO:0007669"/>
    <property type="project" value="TreeGrafter"/>
</dbReference>
<dbReference type="AlphaFoldDB" id="A0A2M6WTP7"/>
<name>A0A2M6WTP7_9BACT</name>
<dbReference type="GO" id="GO:0003684">
    <property type="term" value="F:damaged DNA binding"/>
    <property type="evidence" value="ECO:0007669"/>
    <property type="project" value="InterPro"/>
</dbReference>
<accession>A0A2M6WTP7</accession>
<feature type="region of interest" description="Lon-protease-like" evidence="11">
    <location>
        <begin position="346"/>
        <end position="443"/>
    </location>
</feature>
<comment type="function">
    <text evidence="13">DNA-dependent ATPase involved in processing of recombination intermediates, plays a role in repairing DNA breaks. Stimulates the branch migration of RecA-mediated strand transfer reactions, allowing the 3' invading strand to extend heteroduplex DNA faster. Binds ssDNA in the presence of ADP but not other nucleotides, has ATPase activity that is stimulated by ssDNA and various branched DNA structures, but inhibited by SSB. Does not have RecA's homology-searching function.</text>
</comment>
<dbReference type="InterPro" id="IPR027417">
    <property type="entry name" value="P-loop_NTPase"/>
</dbReference>
<comment type="function">
    <text evidence="11">Plays a role in repairing double-strand DNA breaks, probably involving stabilizing or processing branched DNA or blocked replication forks.</text>
</comment>
<dbReference type="EMBL" id="PFAM01000012">
    <property type="protein sequence ID" value="PIT96169.1"/>
    <property type="molecule type" value="Genomic_DNA"/>
</dbReference>
<keyword evidence="7 11" id="KW-0067">ATP-binding</keyword>
<evidence type="ECO:0000256" key="2">
    <source>
        <dbReference type="ARBA" id="ARBA00022741"/>
    </source>
</evidence>
<protein>
    <recommendedName>
        <fullName evidence="11 12">DNA repair protein RadA</fullName>
    </recommendedName>
</protein>
<evidence type="ECO:0000256" key="13">
    <source>
        <dbReference type="RuleBase" id="RU003555"/>
    </source>
</evidence>
<dbReference type="GO" id="GO:0005524">
    <property type="term" value="F:ATP binding"/>
    <property type="evidence" value="ECO:0007669"/>
    <property type="project" value="UniProtKB-UniRule"/>
</dbReference>
<evidence type="ECO:0000256" key="9">
    <source>
        <dbReference type="ARBA" id="ARBA00023125"/>
    </source>
</evidence>
<dbReference type="PANTHER" id="PTHR32472:SF10">
    <property type="entry name" value="DNA REPAIR PROTEIN RADA-LIKE PROTEIN"/>
    <property type="match status" value="1"/>
</dbReference>
<feature type="short sequence motif" description="RadA KNRFG motif" evidence="11">
    <location>
        <begin position="247"/>
        <end position="251"/>
    </location>
</feature>
<dbReference type="InterPro" id="IPR014721">
    <property type="entry name" value="Ribsml_uS5_D2-typ_fold_subgr"/>
</dbReference>
<reference evidence="16" key="1">
    <citation type="submission" date="2017-09" db="EMBL/GenBank/DDBJ databases">
        <title>Depth-based differentiation of microbial function through sediment-hosted aquifers and enrichment of novel symbionts in the deep terrestrial subsurface.</title>
        <authorList>
            <person name="Probst A.J."/>
            <person name="Ladd B."/>
            <person name="Jarett J.K."/>
            <person name="Geller-Mcgrath D.E."/>
            <person name="Sieber C.M.K."/>
            <person name="Emerson J.B."/>
            <person name="Anantharaman K."/>
            <person name="Thomas B.C."/>
            <person name="Malmstrom R."/>
            <person name="Stieglmeier M."/>
            <person name="Klingl A."/>
            <person name="Woyke T."/>
            <person name="Ryan C.M."/>
            <person name="Banfield J.F."/>
        </authorList>
    </citation>
    <scope>NUCLEOTIDE SEQUENCE [LARGE SCALE GENOMIC DNA]</scope>
</reference>
<dbReference type="InterPro" id="IPR041166">
    <property type="entry name" value="Rubredoxin_2"/>
</dbReference>
<comment type="similarity">
    <text evidence="11 13">Belongs to the RecA family. RadA subfamily.</text>
</comment>
<keyword evidence="1 11" id="KW-0479">Metal-binding</keyword>
<dbReference type="GO" id="GO:0140664">
    <property type="term" value="F:ATP-dependent DNA damage sensor activity"/>
    <property type="evidence" value="ECO:0007669"/>
    <property type="project" value="InterPro"/>
</dbReference>
<dbReference type="SMART" id="SM00382">
    <property type="entry name" value="AAA"/>
    <property type="match status" value="1"/>
</dbReference>
<keyword evidence="9 11" id="KW-0238">DNA-binding</keyword>
<evidence type="ECO:0000256" key="7">
    <source>
        <dbReference type="ARBA" id="ARBA00022840"/>
    </source>
</evidence>
<evidence type="ECO:0000256" key="11">
    <source>
        <dbReference type="HAMAP-Rule" id="MF_01498"/>
    </source>
</evidence>
<evidence type="ECO:0000313" key="16">
    <source>
        <dbReference type="Proteomes" id="UP000228533"/>
    </source>
</evidence>
<keyword evidence="4 13" id="KW-0863">Zinc-finger</keyword>
<dbReference type="SUPFAM" id="SSF54211">
    <property type="entry name" value="Ribosomal protein S5 domain 2-like"/>
    <property type="match status" value="1"/>
</dbReference>
<keyword evidence="6 13" id="KW-0862">Zinc</keyword>
<evidence type="ECO:0000256" key="3">
    <source>
        <dbReference type="ARBA" id="ARBA00022763"/>
    </source>
</evidence>
<dbReference type="PRINTS" id="PR01874">
    <property type="entry name" value="DNAREPAIRADA"/>
</dbReference>
<dbReference type="GO" id="GO:0016787">
    <property type="term" value="F:hydrolase activity"/>
    <property type="evidence" value="ECO:0007669"/>
    <property type="project" value="UniProtKB-KW"/>
</dbReference>
<dbReference type="InterPro" id="IPR020568">
    <property type="entry name" value="Ribosomal_Su5_D2-typ_SF"/>
</dbReference>
<dbReference type="GO" id="GO:0000725">
    <property type="term" value="P:recombinational repair"/>
    <property type="evidence" value="ECO:0007669"/>
    <property type="project" value="UniProtKB-UniRule"/>
</dbReference>
<comment type="domain">
    <text evidence="11">The middle region has homology to RecA with ATPase motifs including the RadA KNRFG motif, while the C-terminus is homologous to Lon protease.</text>
</comment>
<evidence type="ECO:0000256" key="5">
    <source>
        <dbReference type="ARBA" id="ARBA00022801"/>
    </source>
</evidence>
<keyword evidence="10 11" id="KW-0234">DNA repair</keyword>
<evidence type="ECO:0000256" key="4">
    <source>
        <dbReference type="ARBA" id="ARBA00022771"/>
    </source>
</evidence>